<feature type="region of interest" description="Disordered" evidence="4">
    <location>
        <begin position="1"/>
        <end position="45"/>
    </location>
</feature>
<keyword evidence="3" id="KW-0378">Hydrolase</keyword>
<keyword evidence="5" id="KW-0812">Transmembrane</keyword>
<name>A0A6J6JK80_9ZZZZ</name>
<dbReference type="SUPFAM" id="SSF50494">
    <property type="entry name" value="Trypsin-like serine proteases"/>
    <property type="match status" value="1"/>
</dbReference>
<dbReference type="Pfam" id="PF13365">
    <property type="entry name" value="Trypsin_2"/>
    <property type="match status" value="1"/>
</dbReference>
<evidence type="ECO:0000259" key="6">
    <source>
        <dbReference type="PROSITE" id="PS50106"/>
    </source>
</evidence>
<gene>
    <name evidence="7" type="ORF">UFOPK1684_00382</name>
    <name evidence="8" type="ORF">UFOPK2158_00303</name>
</gene>
<dbReference type="InterPro" id="IPR009003">
    <property type="entry name" value="Peptidase_S1_PA"/>
</dbReference>
<evidence type="ECO:0000256" key="2">
    <source>
        <dbReference type="ARBA" id="ARBA00022670"/>
    </source>
</evidence>
<accession>A0A6J6JK80</accession>
<dbReference type="PANTHER" id="PTHR43343">
    <property type="entry name" value="PEPTIDASE S12"/>
    <property type="match status" value="1"/>
</dbReference>
<evidence type="ECO:0000256" key="3">
    <source>
        <dbReference type="ARBA" id="ARBA00022801"/>
    </source>
</evidence>
<keyword evidence="5" id="KW-0472">Membrane</keyword>
<proteinExistence type="inferred from homology"/>
<dbReference type="SMART" id="SM00228">
    <property type="entry name" value="PDZ"/>
    <property type="match status" value="1"/>
</dbReference>
<keyword evidence="5" id="KW-1133">Transmembrane helix</keyword>
<dbReference type="EMBL" id="CAEZTM010000011">
    <property type="protein sequence ID" value="CAB4565293.1"/>
    <property type="molecule type" value="Genomic_DNA"/>
</dbReference>
<dbReference type="Pfam" id="PF13180">
    <property type="entry name" value="PDZ_2"/>
    <property type="match status" value="1"/>
</dbReference>
<feature type="transmembrane region" description="Helical" evidence="5">
    <location>
        <begin position="79"/>
        <end position="104"/>
    </location>
</feature>
<dbReference type="Gene3D" id="2.30.42.10">
    <property type="match status" value="1"/>
</dbReference>
<evidence type="ECO:0000313" key="7">
    <source>
        <dbReference type="EMBL" id="CAB4565293.1"/>
    </source>
</evidence>
<dbReference type="EMBL" id="CAEZVY010000020">
    <property type="protein sequence ID" value="CAB4637670.1"/>
    <property type="molecule type" value="Genomic_DNA"/>
</dbReference>
<dbReference type="InterPro" id="IPR043504">
    <property type="entry name" value="Peptidase_S1_PA_chymotrypsin"/>
</dbReference>
<organism evidence="8">
    <name type="scientific">freshwater metagenome</name>
    <dbReference type="NCBI Taxonomy" id="449393"/>
    <lineage>
        <taxon>unclassified sequences</taxon>
        <taxon>metagenomes</taxon>
        <taxon>ecological metagenomes</taxon>
    </lineage>
</organism>
<dbReference type="InterPro" id="IPR001478">
    <property type="entry name" value="PDZ"/>
</dbReference>
<dbReference type="GO" id="GO:0006508">
    <property type="term" value="P:proteolysis"/>
    <property type="evidence" value="ECO:0007669"/>
    <property type="project" value="UniProtKB-KW"/>
</dbReference>
<evidence type="ECO:0000256" key="5">
    <source>
        <dbReference type="SAM" id="Phobius"/>
    </source>
</evidence>
<dbReference type="PANTHER" id="PTHR43343:SF3">
    <property type="entry name" value="PROTEASE DO-LIKE 8, CHLOROPLASTIC"/>
    <property type="match status" value="1"/>
</dbReference>
<protein>
    <submittedName>
        <fullName evidence="8">Unannotated protein</fullName>
    </submittedName>
</protein>
<reference evidence="8" key="1">
    <citation type="submission" date="2020-05" db="EMBL/GenBank/DDBJ databases">
        <authorList>
            <person name="Chiriac C."/>
            <person name="Salcher M."/>
            <person name="Ghai R."/>
            <person name="Kavagutti S V."/>
        </authorList>
    </citation>
    <scope>NUCLEOTIDE SEQUENCE</scope>
</reference>
<dbReference type="InterPro" id="IPR051201">
    <property type="entry name" value="Chloro_Bact_Ser_Proteases"/>
</dbReference>
<dbReference type="PRINTS" id="PR00834">
    <property type="entry name" value="PROTEASES2C"/>
</dbReference>
<dbReference type="AlphaFoldDB" id="A0A6J6JK80"/>
<evidence type="ECO:0000313" key="8">
    <source>
        <dbReference type="EMBL" id="CAB4637670.1"/>
    </source>
</evidence>
<evidence type="ECO:0000256" key="4">
    <source>
        <dbReference type="SAM" id="MobiDB-lite"/>
    </source>
</evidence>
<dbReference type="Gene3D" id="2.40.10.10">
    <property type="entry name" value="Trypsin-like serine proteases"/>
    <property type="match status" value="2"/>
</dbReference>
<comment type="similarity">
    <text evidence="1">Belongs to the peptidase S1C family.</text>
</comment>
<dbReference type="InterPro" id="IPR001940">
    <property type="entry name" value="Peptidase_S1C"/>
</dbReference>
<evidence type="ECO:0000256" key="1">
    <source>
        <dbReference type="ARBA" id="ARBA00010541"/>
    </source>
</evidence>
<dbReference type="SUPFAM" id="SSF50156">
    <property type="entry name" value="PDZ domain-like"/>
    <property type="match status" value="1"/>
</dbReference>
<feature type="domain" description="PDZ" evidence="6">
    <location>
        <begin position="354"/>
        <end position="415"/>
    </location>
</feature>
<sequence>MSTADQDATRAPEPSSDDIPAESTEASAPQPGDHDVPPVAIAERPVSPFDPAVYAGVADSYSRERRKHLDEDKRRARRLGVFVTVALIVGGLLGGTAGGAFAIWNLSARGLVTPGVSSPAAITVNSPLDASEITAVAASSLPSVVTIEVAGSTGAGSGSGVVISEDGHVMTNAHVVTLGAQEPAIRITMSDGRLFSATVVGRDVLSDIAVLKIEAPGPFQVIALGDSDALNVGDEAIAIGAPLGLPGTVTSGIVSAINRSITVGAAQGPDEEGGQFDFDIPGGTLVPGQTISIPVIQTDASINPGNSGGALMNREGKLIGINVAIASTGGQSAGSIGLGFSIPVNFAVRVASELIATGTASHGLLGALVTDAQSVASSTVTGAYIDSVSPQGAAAQSGLRAGDIVTRFNGIPITNRVDLTAQVRTLPGGSTSTLTYVRGGNSYTVEVTLDEYQ</sequence>
<dbReference type="InterPro" id="IPR036034">
    <property type="entry name" value="PDZ_sf"/>
</dbReference>
<keyword evidence="2" id="KW-0645">Protease</keyword>
<dbReference type="GO" id="GO:0004252">
    <property type="term" value="F:serine-type endopeptidase activity"/>
    <property type="evidence" value="ECO:0007669"/>
    <property type="project" value="InterPro"/>
</dbReference>
<dbReference type="PROSITE" id="PS50106">
    <property type="entry name" value="PDZ"/>
    <property type="match status" value="1"/>
</dbReference>